<gene>
    <name evidence="1" type="ORF">UFOVP10_52</name>
</gene>
<dbReference type="NCBIfam" id="TIGR01725">
    <property type="entry name" value="phge_HK97_gp10"/>
    <property type="match status" value="1"/>
</dbReference>
<organism evidence="1">
    <name type="scientific">uncultured Caudovirales phage</name>
    <dbReference type="NCBI Taxonomy" id="2100421"/>
    <lineage>
        <taxon>Viruses</taxon>
        <taxon>Duplodnaviria</taxon>
        <taxon>Heunggongvirae</taxon>
        <taxon>Uroviricota</taxon>
        <taxon>Caudoviricetes</taxon>
        <taxon>Peduoviridae</taxon>
        <taxon>Maltschvirus</taxon>
        <taxon>Maltschvirus maltsch</taxon>
    </lineage>
</organism>
<sequence length="161" mass="17959">MTYTPNSRTIQLEGFAEFETQLIEMGKGFRADLVARNTLAKAAGVAMEPVLETAKGMAHYNRKNASEIHMRDTLRIDFRIPNAKDKQSGYVHDTDAAIAVVSVKKSAVSLANEFGTRKMSAYPFLRPALDRNVEAVASILKEQLAFIIPAYALKLSRRRKK</sequence>
<proteinExistence type="predicted"/>
<name>A0A6J5KI40_9CAUD</name>
<reference evidence="1" key="1">
    <citation type="submission" date="2020-04" db="EMBL/GenBank/DDBJ databases">
        <authorList>
            <person name="Chiriac C."/>
            <person name="Salcher M."/>
            <person name="Ghai R."/>
            <person name="Kavagutti S V."/>
        </authorList>
    </citation>
    <scope>NUCLEOTIDE SEQUENCE</scope>
</reference>
<dbReference type="InterPro" id="IPR010064">
    <property type="entry name" value="HK97-gp10_tail"/>
</dbReference>
<accession>A0A6J5KI40</accession>
<dbReference type="EMBL" id="LR796142">
    <property type="protein sequence ID" value="CAB4121205.1"/>
    <property type="molecule type" value="Genomic_DNA"/>
</dbReference>
<protein>
    <submittedName>
        <fullName evidence="1">Phge_HK97_gp10, phage protein, HK97 gp10 family</fullName>
    </submittedName>
</protein>
<evidence type="ECO:0000313" key="1">
    <source>
        <dbReference type="EMBL" id="CAB4121205.1"/>
    </source>
</evidence>